<accession>A0ABT8ZZ15</accession>
<dbReference type="PANTHER" id="PTHR30055:SF234">
    <property type="entry name" value="HTH-TYPE TRANSCRIPTIONAL REGULATOR BETI"/>
    <property type="match status" value="1"/>
</dbReference>
<keyword evidence="1" id="KW-0805">Transcription regulation</keyword>
<protein>
    <submittedName>
        <fullName evidence="6">Helix-turn-helix domain-containing protein</fullName>
    </submittedName>
</protein>
<organism evidence="6 7">
    <name type="scientific">Sphingomonas immobilis</name>
    <dbReference type="NCBI Taxonomy" id="3063997"/>
    <lineage>
        <taxon>Bacteria</taxon>
        <taxon>Pseudomonadati</taxon>
        <taxon>Pseudomonadota</taxon>
        <taxon>Alphaproteobacteria</taxon>
        <taxon>Sphingomonadales</taxon>
        <taxon>Sphingomonadaceae</taxon>
        <taxon>Sphingomonas</taxon>
    </lineage>
</organism>
<evidence type="ECO:0000256" key="2">
    <source>
        <dbReference type="ARBA" id="ARBA00023125"/>
    </source>
</evidence>
<keyword evidence="2 4" id="KW-0238">DNA-binding</keyword>
<dbReference type="InterPro" id="IPR050109">
    <property type="entry name" value="HTH-type_TetR-like_transc_reg"/>
</dbReference>
<dbReference type="EMBL" id="JAUQSZ010000004">
    <property type="protein sequence ID" value="MDO7842225.1"/>
    <property type="molecule type" value="Genomic_DNA"/>
</dbReference>
<evidence type="ECO:0000259" key="5">
    <source>
        <dbReference type="PROSITE" id="PS50977"/>
    </source>
</evidence>
<evidence type="ECO:0000313" key="6">
    <source>
        <dbReference type="EMBL" id="MDO7842225.1"/>
    </source>
</evidence>
<feature type="DNA-binding region" description="H-T-H motif" evidence="4">
    <location>
        <begin position="47"/>
        <end position="66"/>
    </location>
</feature>
<dbReference type="Pfam" id="PF00440">
    <property type="entry name" value="TetR_N"/>
    <property type="match status" value="1"/>
</dbReference>
<dbReference type="PRINTS" id="PR00455">
    <property type="entry name" value="HTHTETR"/>
</dbReference>
<evidence type="ECO:0000256" key="1">
    <source>
        <dbReference type="ARBA" id="ARBA00023015"/>
    </source>
</evidence>
<keyword evidence="3" id="KW-0804">Transcription</keyword>
<dbReference type="Gene3D" id="1.10.357.10">
    <property type="entry name" value="Tetracycline Repressor, domain 2"/>
    <property type="match status" value="1"/>
</dbReference>
<dbReference type="PROSITE" id="PS50977">
    <property type="entry name" value="HTH_TETR_2"/>
    <property type="match status" value="1"/>
</dbReference>
<dbReference type="PANTHER" id="PTHR30055">
    <property type="entry name" value="HTH-TYPE TRANSCRIPTIONAL REGULATOR RUTR"/>
    <property type="match status" value="1"/>
</dbReference>
<dbReference type="InterPro" id="IPR009057">
    <property type="entry name" value="Homeodomain-like_sf"/>
</dbReference>
<proteinExistence type="predicted"/>
<dbReference type="Proteomes" id="UP001176468">
    <property type="component" value="Unassembled WGS sequence"/>
</dbReference>
<sequence length="236" mass="26046">MDMQAVMPHAHARPAPPPFVEARSLPGDPVLDAAARCIERKGFDNTSLEEVASESGVSRTTLYRRYGNRESLFKALLIARAEPFREWSRCIYLGPGSVAERIETVLLHAILEMQRVGWLDRTLHAGMSAAAIRLFKASHAHGAETALAPLLSSVMDEQAASDARVTVAELIDWTADQMIVLASAAPWDEETLRGRLRYFVMPVLVPRRRPAPDDSRLAGIEARLDALLARGDKDKP</sequence>
<name>A0ABT8ZZ15_9SPHN</name>
<dbReference type="RefSeq" id="WP_304560692.1">
    <property type="nucleotide sequence ID" value="NZ_JAUQSZ010000004.1"/>
</dbReference>
<gene>
    <name evidence="6" type="ORF">Q5H94_07795</name>
</gene>
<evidence type="ECO:0000256" key="4">
    <source>
        <dbReference type="PROSITE-ProRule" id="PRU00335"/>
    </source>
</evidence>
<evidence type="ECO:0000256" key="3">
    <source>
        <dbReference type="ARBA" id="ARBA00023163"/>
    </source>
</evidence>
<feature type="domain" description="HTH tetR-type" evidence="5">
    <location>
        <begin position="24"/>
        <end position="84"/>
    </location>
</feature>
<reference evidence="6" key="1">
    <citation type="submission" date="2023-07" db="EMBL/GenBank/DDBJ databases">
        <authorList>
            <person name="Kim M.K."/>
        </authorList>
    </citation>
    <scope>NUCLEOTIDE SEQUENCE</scope>
    <source>
        <strain evidence="6">CA1-15</strain>
    </source>
</reference>
<comment type="caution">
    <text evidence="6">The sequence shown here is derived from an EMBL/GenBank/DDBJ whole genome shotgun (WGS) entry which is preliminary data.</text>
</comment>
<evidence type="ECO:0000313" key="7">
    <source>
        <dbReference type="Proteomes" id="UP001176468"/>
    </source>
</evidence>
<dbReference type="SUPFAM" id="SSF46689">
    <property type="entry name" value="Homeodomain-like"/>
    <property type="match status" value="1"/>
</dbReference>
<dbReference type="InterPro" id="IPR001647">
    <property type="entry name" value="HTH_TetR"/>
</dbReference>
<keyword evidence="7" id="KW-1185">Reference proteome</keyword>